<dbReference type="AlphaFoldDB" id="A0AAW2I2B7"/>
<dbReference type="InterPro" id="IPR005550">
    <property type="entry name" value="Kinetochore_Ndc80"/>
</dbReference>
<feature type="coiled-coil region" evidence="11">
    <location>
        <begin position="483"/>
        <end position="598"/>
    </location>
</feature>
<keyword evidence="4 10" id="KW-0498">Mitosis</keyword>
<name>A0AAW2I2B7_9NEOP</name>
<evidence type="ECO:0000259" key="13">
    <source>
        <dbReference type="Pfam" id="PF03801"/>
    </source>
</evidence>
<evidence type="ECO:0000256" key="1">
    <source>
        <dbReference type="ARBA" id="ARBA00007050"/>
    </source>
</evidence>
<dbReference type="Gene3D" id="1.10.418.30">
    <property type="entry name" value="Ncd80 complex, Ncd80 subunit"/>
    <property type="match status" value="1"/>
</dbReference>
<feature type="region of interest" description="Disordered" evidence="12">
    <location>
        <begin position="82"/>
        <end position="101"/>
    </location>
</feature>
<dbReference type="GO" id="GO:0051315">
    <property type="term" value="P:attachment of mitotic spindle microtubules to kinetochore"/>
    <property type="evidence" value="ECO:0007669"/>
    <property type="project" value="UniProtKB-UniRule"/>
</dbReference>
<feature type="coiled-coil region" evidence="11">
    <location>
        <begin position="289"/>
        <end position="429"/>
    </location>
</feature>
<dbReference type="PANTHER" id="PTHR10643:SF2">
    <property type="entry name" value="KINETOCHORE PROTEIN NDC80 HOMOLOG"/>
    <property type="match status" value="1"/>
</dbReference>
<keyword evidence="9 10" id="KW-0137">Centromere</keyword>
<dbReference type="GO" id="GO:0031262">
    <property type="term" value="C:Ndc80 complex"/>
    <property type="evidence" value="ECO:0007669"/>
    <property type="project" value="UniProtKB-UniRule"/>
</dbReference>
<proteinExistence type="inferred from homology"/>
<evidence type="ECO:0000256" key="11">
    <source>
        <dbReference type="SAM" id="Coils"/>
    </source>
</evidence>
<comment type="similarity">
    <text evidence="1 10">Belongs to the NDC80/HEC1 family.</text>
</comment>
<gene>
    <name evidence="14" type="ORF">PYX00_003712</name>
</gene>
<evidence type="ECO:0000256" key="4">
    <source>
        <dbReference type="ARBA" id="ARBA00022776"/>
    </source>
</evidence>
<evidence type="ECO:0000256" key="9">
    <source>
        <dbReference type="ARBA" id="ARBA00023328"/>
    </source>
</evidence>
<evidence type="ECO:0000313" key="14">
    <source>
        <dbReference type="EMBL" id="KAL0276038.1"/>
    </source>
</evidence>
<evidence type="ECO:0000256" key="8">
    <source>
        <dbReference type="ARBA" id="ARBA00023306"/>
    </source>
</evidence>
<reference evidence="14" key="1">
    <citation type="journal article" date="2024" name="Gigascience">
        <title>Chromosome-level genome of the poultry shaft louse Menopon gallinae provides insight into the host-switching and adaptive evolution of parasitic lice.</title>
        <authorList>
            <person name="Xu Y."/>
            <person name="Ma L."/>
            <person name="Liu S."/>
            <person name="Liang Y."/>
            <person name="Liu Q."/>
            <person name="He Z."/>
            <person name="Tian L."/>
            <person name="Duan Y."/>
            <person name="Cai W."/>
            <person name="Li H."/>
            <person name="Song F."/>
        </authorList>
    </citation>
    <scope>NUCLEOTIDE SEQUENCE</scope>
    <source>
        <strain evidence="14">Cailab_2023a</strain>
    </source>
</reference>
<keyword evidence="2 10" id="KW-0158">Chromosome</keyword>
<feature type="compositionally biased region" description="Polar residues" evidence="12">
    <location>
        <begin position="86"/>
        <end position="101"/>
    </location>
</feature>
<feature type="domain" description="Kinetochore protein Ndc80 CH" evidence="13">
    <location>
        <begin position="90"/>
        <end position="232"/>
    </location>
</feature>
<dbReference type="Pfam" id="PF03801">
    <property type="entry name" value="Ndc80_HEC"/>
    <property type="match status" value="1"/>
</dbReference>
<comment type="function">
    <text evidence="10">Acts as a component of the essential kinetochore-associated NDC80 complex, which is required for chromosome segregation and spindle checkpoint activity.</text>
</comment>
<keyword evidence="3 10" id="KW-0132">Cell division</keyword>
<feature type="compositionally biased region" description="Polar residues" evidence="12">
    <location>
        <begin position="1"/>
        <end position="13"/>
    </location>
</feature>
<feature type="region of interest" description="Disordered" evidence="12">
    <location>
        <begin position="1"/>
        <end position="44"/>
    </location>
</feature>
<accession>A0AAW2I2B7</accession>
<organism evidence="14">
    <name type="scientific">Menopon gallinae</name>
    <name type="common">poultry shaft louse</name>
    <dbReference type="NCBI Taxonomy" id="328185"/>
    <lineage>
        <taxon>Eukaryota</taxon>
        <taxon>Metazoa</taxon>
        <taxon>Ecdysozoa</taxon>
        <taxon>Arthropoda</taxon>
        <taxon>Hexapoda</taxon>
        <taxon>Insecta</taxon>
        <taxon>Pterygota</taxon>
        <taxon>Neoptera</taxon>
        <taxon>Paraneoptera</taxon>
        <taxon>Psocodea</taxon>
        <taxon>Troctomorpha</taxon>
        <taxon>Phthiraptera</taxon>
        <taxon>Amblycera</taxon>
        <taxon>Menoponidae</taxon>
        <taxon>Menopon</taxon>
    </lineage>
</organism>
<dbReference type="InterPro" id="IPR055260">
    <property type="entry name" value="Ndc80_CH"/>
</dbReference>
<evidence type="ECO:0000256" key="2">
    <source>
        <dbReference type="ARBA" id="ARBA00022454"/>
    </source>
</evidence>
<dbReference type="GO" id="GO:0051301">
    <property type="term" value="P:cell division"/>
    <property type="evidence" value="ECO:0007669"/>
    <property type="project" value="UniProtKB-UniRule"/>
</dbReference>
<keyword evidence="7 10" id="KW-0539">Nucleus</keyword>
<evidence type="ECO:0000256" key="12">
    <source>
        <dbReference type="SAM" id="MobiDB-lite"/>
    </source>
</evidence>
<keyword evidence="5 10" id="KW-0995">Kinetochore</keyword>
<protein>
    <recommendedName>
        <fullName evidence="10">Kinetochore protein NDC80</fullName>
    </recommendedName>
</protein>
<sequence length="645" mass="75502">MNTIGWTRRSSNAGPFRASNAYHGGNEGGISRQSRSVERHSRIPLRSSSNQAINRCGPSGYQPGKDRSRSVASVAGETPVHVGKVTPSQSNFGSRATSSCSSNRGMKKMNFAKDTRNLHDKEYLKEASYVVQSFFQEKCPDIIVNGTDIRPMTIKMFIGMVNYLFAELEIVDKRQEPVIFQVSTYEKELPYWMKKLNYPGLITKAWLQTVNVPNNWHHVIGLLSWLVKICQISSLFNFEERFDTQDPINMWEMFYFKQSLRAYRLFNEGKTEEYSKLCDEVVQKFYEVNRVDISEAEKLQQEIDELQQMLENPNAVAEKDEADEALQKLKNLELLSEKLISDISKKEDEIEMRKMKILEKERNCDNLKHEIAEKKRELKELKNLVSQQPTSMTEILELRRKAEYLDKEIKFLEKECEDLSQLISRYEFEAAGKRDAILQATHAFNRNIIQLEQMVPELKEFRIYKNPEDEEIITEMEHTVAALSELKKEKIRFRDELEAQIKLKEDEIESKIQSIKNISQTISQLEEEKEAKKRRNVALQADFDEQEKLMKEELERWAEKVKSIEEKVREFNELKEKQQKLSLRYEELDRALEKTEEMADAFWAKCVEKWKDIPGKLETLVKLVRDQNVELKHGYSELMTALQPK</sequence>
<comment type="caution">
    <text evidence="14">The sequence shown here is derived from an EMBL/GenBank/DDBJ whole genome shotgun (WGS) entry which is preliminary data.</text>
</comment>
<dbReference type="GO" id="GO:0005634">
    <property type="term" value="C:nucleus"/>
    <property type="evidence" value="ECO:0007669"/>
    <property type="project" value="UniProtKB-SubCell"/>
</dbReference>
<comment type="subcellular location">
    <subcellularLocation>
        <location evidence="10">Chromosome</location>
        <location evidence="10">Centromere</location>
        <location evidence="10">Kinetochore</location>
    </subcellularLocation>
    <subcellularLocation>
        <location evidence="10">Nucleus</location>
    </subcellularLocation>
</comment>
<evidence type="ECO:0000256" key="5">
    <source>
        <dbReference type="ARBA" id="ARBA00022838"/>
    </source>
</evidence>
<comment type="subunit">
    <text evidence="10">Component of the NDC80 complex.</text>
</comment>
<keyword evidence="6 11" id="KW-0175">Coiled coil</keyword>
<evidence type="ECO:0000256" key="7">
    <source>
        <dbReference type="ARBA" id="ARBA00023242"/>
    </source>
</evidence>
<dbReference type="EMBL" id="JARGDH010000002">
    <property type="protein sequence ID" value="KAL0276038.1"/>
    <property type="molecule type" value="Genomic_DNA"/>
</dbReference>
<evidence type="ECO:0000256" key="6">
    <source>
        <dbReference type="ARBA" id="ARBA00023054"/>
    </source>
</evidence>
<dbReference type="PANTHER" id="PTHR10643">
    <property type="entry name" value="KINETOCHORE PROTEIN NDC80"/>
    <property type="match status" value="1"/>
</dbReference>
<evidence type="ECO:0000256" key="3">
    <source>
        <dbReference type="ARBA" id="ARBA00022618"/>
    </source>
</evidence>
<dbReference type="InterPro" id="IPR038273">
    <property type="entry name" value="Ndc80_sf"/>
</dbReference>
<keyword evidence="8 10" id="KW-0131">Cell cycle</keyword>
<evidence type="ECO:0000256" key="10">
    <source>
        <dbReference type="RuleBase" id="RU368072"/>
    </source>
</evidence>